<dbReference type="Proteomes" id="UP001183615">
    <property type="component" value="Unassembled WGS sequence"/>
</dbReference>
<keyword evidence="3 5" id="KW-1133">Transmembrane helix</keyword>
<comment type="subcellular location">
    <subcellularLocation>
        <location evidence="1">Membrane</location>
        <topology evidence="1">Multi-pass membrane protein</topology>
    </subcellularLocation>
</comment>
<comment type="caution">
    <text evidence="6">The sequence shown here is derived from an EMBL/GenBank/DDBJ whole genome shotgun (WGS) entry which is preliminary data.</text>
</comment>
<accession>A0ABU2S7X4</accession>
<keyword evidence="2 5" id="KW-0812">Transmembrane</keyword>
<reference evidence="7" key="1">
    <citation type="submission" date="2023-07" db="EMBL/GenBank/DDBJ databases">
        <title>30 novel species of actinomycetes from the DSMZ collection.</title>
        <authorList>
            <person name="Nouioui I."/>
        </authorList>
    </citation>
    <scope>NUCLEOTIDE SEQUENCE [LARGE SCALE GENOMIC DNA]</scope>
    <source>
        <strain evidence="7">DSM 41886</strain>
    </source>
</reference>
<gene>
    <name evidence="6" type="ORF">RM779_20745</name>
</gene>
<name>A0ABU2S7X4_9ACTN</name>
<feature type="transmembrane region" description="Helical" evidence="5">
    <location>
        <begin position="99"/>
        <end position="118"/>
    </location>
</feature>
<keyword evidence="7" id="KW-1185">Reference proteome</keyword>
<sequence>MNVLLWIVQAVLAAMFAMSGLAKTVQPKDKQAAKYPWIEDVSLSTVRFIGGTELLGAIGLIVPAATGIASVLAPVAATGLAALMLFAAAVHIRREEPSGVVVTAVLFALAALVAWGRFGPYGW</sequence>
<dbReference type="EMBL" id="JAVREV010000011">
    <property type="protein sequence ID" value="MDT0445012.1"/>
    <property type="molecule type" value="Genomic_DNA"/>
</dbReference>
<evidence type="ECO:0000256" key="5">
    <source>
        <dbReference type="SAM" id="Phobius"/>
    </source>
</evidence>
<dbReference type="RefSeq" id="WP_311619232.1">
    <property type="nucleotide sequence ID" value="NZ_JAVREV010000011.1"/>
</dbReference>
<evidence type="ECO:0000313" key="7">
    <source>
        <dbReference type="Proteomes" id="UP001183615"/>
    </source>
</evidence>
<feature type="transmembrane region" description="Helical" evidence="5">
    <location>
        <begin position="54"/>
        <end position="87"/>
    </location>
</feature>
<evidence type="ECO:0000313" key="6">
    <source>
        <dbReference type="EMBL" id="MDT0445012.1"/>
    </source>
</evidence>
<dbReference type="InterPro" id="IPR032808">
    <property type="entry name" value="DoxX"/>
</dbReference>
<organism evidence="6 7">
    <name type="scientific">Streptomyces johnsoniae</name>
    <dbReference type="NCBI Taxonomy" id="3075532"/>
    <lineage>
        <taxon>Bacteria</taxon>
        <taxon>Bacillati</taxon>
        <taxon>Actinomycetota</taxon>
        <taxon>Actinomycetes</taxon>
        <taxon>Kitasatosporales</taxon>
        <taxon>Streptomycetaceae</taxon>
        <taxon>Streptomyces</taxon>
    </lineage>
</organism>
<protein>
    <submittedName>
        <fullName evidence="6">DoxX family protein</fullName>
    </submittedName>
</protein>
<evidence type="ECO:0000256" key="2">
    <source>
        <dbReference type="ARBA" id="ARBA00022692"/>
    </source>
</evidence>
<evidence type="ECO:0000256" key="1">
    <source>
        <dbReference type="ARBA" id="ARBA00004141"/>
    </source>
</evidence>
<proteinExistence type="predicted"/>
<keyword evidence="4 5" id="KW-0472">Membrane</keyword>
<evidence type="ECO:0000256" key="4">
    <source>
        <dbReference type="ARBA" id="ARBA00023136"/>
    </source>
</evidence>
<evidence type="ECO:0000256" key="3">
    <source>
        <dbReference type="ARBA" id="ARBA00022989"/>
    </source>
</evidence>
<dbReference type="Pfam" id="PF13564">
    <property type="entry name" value="DoxX_2"/>
    <property type="match status" value="1"/>
</dbReference>